<dbReference type="RefSeq" id="WP_189362224.1">
    <property type="nucleotide sequence ID" value="NZ_BMWZ01000007.1"/>
</dbReference>
<feature type="signal peptide" evidence="1">
    <location>
        <begin position="1"/>
        <end position="29"/>
    </location>
</feature>
<dbReference type="Proteomes" id="UP000636004">
    <property type="component" value="Unassembled WGS sequence"/>
</dbReference>
<keyword evidence="3" id="KW-1185">Reference proteome</keyword>
<organism evidence="2 3">
    <name type="scientific">Algibacter mikhailovii</name>
    <dbReference type="NCBI Taxonomy" id="425498"/>
    <lineage>
        <taxon>Bacteria</taxon>
        <taxon>Pseudomonadati</taxon>
        <taxon>Bacteroidota</taxon>
        <taxon>Flavobacteriia</taxon>
        <taxon>Flavobacteriales</taxon>
        <taxon>Flavobacteriaceae</taxon>
        <taxon>Algibacter</taxon>
    </lineage>
</organism>
<accession>A0A918R870</accession>
<dbReference type="EMBL" id="BMWZ01000007">
    <property type="protein sequence ID" value="GGZ89974.1"/>
    <property type="molecule type" value="Genomic_DNA"/>
</dbReference>
<proteinExistence type="predicted"/>
<evidence type="ECO:0000313" key="3">
    <source>
        <dbReference type="Proteomes" id="UP000636004"/>
    </source>
</evidence>
<protein>
    <recommendedName>
        <fullName evidence="4">DUF4374 domain-containing protein</fullName>
    </recommendedName>
</protein>
<evidence type="ECO:0000313" key="2">
    <source>
        <dbReference type="EMBL" id="GGZ89974.1"/>
    </source>
</evidence>
<feature type="chain" id="PRO_5037079980" description="DUF4374 domain-containing protein" evidence="1">
    <location>
        <begin position="30"/>
        <end position="407"/>
    </location>
</feature>
<keyword evidence="1" id="KW-0732">Signal</keyword>
<sequence>MKTNTLFKTSAFYLLIVLSLNFSSCDSNDDPNVTPPKTEYPDYLVGTAVDGEGYFLTTDNILTGSLTIVGNGYEGWSNISATVDGYLYVINNTEGLTEKFQLTENGPIKVDAISNAVLTPGGFFRYIQATDNGDLFLSSNPNSDGYTPYAIIDLDNFAATNSGFISFPLVDDKTNLWSNALVENGKIYFGSTYGNSDWTGIADALITVVYDYPSLTNPVVLSSDASAGMTAGYRTNGTFATETGDIYQYNMTSSLWFGHDELANKPSVFVKIANGDYDANYVLDLSSHFNEPVAIWNAWYAADGIAYANVVRVADVPAWGDLSQNTGTLVEVDLINKTVTELNLPNASFVNIFTLDCVEEGKFYIPVSVTGGDAHIYEISIGGGANGFAQGAALDGSNVYVNSLLKN</sequence>
<reference evidence="2" key="1">
    <citation type="journal article" date="2014" name="Int. J. Syst. Evol. Microbiol.">
        <title>Complete genome sequence of Corynebacterium casei LMG S-19264T (=DSM 44701T), isolated from a smear-ripened cheese.</title>
        <authorList>
            <consortium name="US DOE Joint Genome Institute (JGI-PGF)"/>
            <person name="Walter F."/>
            <person name="Albersmeier A."/>
            <person name="Kalinowski J."/>
            <person name="Ruckert C."/>
        </authorList>
    </citation>
    <scope>NUCLEOTIDE SEQUENCE</scope>
    <source>
        <strain evidence="2">KCTC 12710</strain>
    </source>
</reference>
<dbReference type="AlphaFoldDB" id="A0A918R870"/>
<gene>
    <name evidence="2" type="ORF">GCM10007028_30380</name>
</gene>
<evidence type="ECO:0008006" key="4">
    <source>
        <dbReference type="Google" id="ProtNLM"/>
    </source>
</evidence>
<evidence type="ECO:0000256" key="1">
    <source>
        <dbReference type="SAM" id="SignalP"/>
    </source>
</evidence>
<comment type="caution">
    <text evidence="2">The sequence shown here is derived from an EMBL/GenBank/DDBJ whole genome shotgun (WGS) entry which is preliminary data.</text>
</comment>
<name>A0A918R870_9FLAO</name>
<reference evidence="2" key="2">
    <citation type="submission" date="2020-09" db="EMBL/GenBank/DDBJ databases">
        <authorList>
            <person name="Sun Q."/>
            <person name="Kim S."/>
        </authorList>
    </citation>
    <scope>NUCLEOTIDE SEQUENCE</scope>
    <source>
        <strain evidence="2">KCTC 12710</strain>
    </source>
</reference>